<evidence type="ECO:0000313" key="1">
    <source>
        <dbReference type="EMBL" id="NQE32662.1"/>
    </source>
</evidence>
<dbReference type="RefSeq" id="WP_172184856.1">
    <property type="nucleotide sequence ID" value="NZ_CAWPPK010000252.1"/>
</dbReference>
<protein>
    <submittedName>
        <fullName evidence="1">Uncharacterized protein</fullName>
    </submittedName>
</protein>
<accession>A0ABX2CQG7</accession>
<dbReference type="EMBL" id="SRRZ01000004">
    <property type="protein sequence ID" value="NQE32662.1"/>
    <property type="molecule type" value="Genomic_DNA"/>
</dbReference>
<organism evidence="1 2">
    <name type="scientific">Microcoleus asticus IPMA8</name>
    <dbReference type="NCBI Taxonomy" id="2563858"/>
    <lineage>
        <taxon>Bacteria</taxon>
        <taxon>Bacillati</taxon>
        <taxon>Cyanobacteriota</taxon>
        <taxon>Cyanophyceae</taxon>
        <taxon>Oscillatoriophycideae</taxon>
        <taxon>Oscillatoriales</taxon>
        <taxon>Microcoleaceae</taxon>
        <taxon>Microcoleus</taxon>
        <taxon>Microcoleus asticus</taxon>
    </lineage>
</organism>
<evidence type="ECO:0000313" key="2">
    <source>
        <dbReference type="Proteomes" id="UP000702425"/>
    </source>
</evidence>
<comment type="caution">
    <text evidence="1">The sequence shown here is derived from an EMBL/GenBank/DDBJ whole genome shotgun (WGS) entry which is preliminary data.</text>
</comment>
<name>A0ABX2CQG7_9CYAN</name>
<sequence length="67" mass="7627">MDYCKLGTAIAPLQPWQPQIDQTATFQTCDQFVRLEDQGQIRGFQSFFLTIKRIANIAEGIMAMSNE</sequence>
<keyword evidence="2" id="KW-1185">Reference proteome</keyword>
<reference evidence="1 2" key="1">
    <citation type="journal article" date="2020" name="Sci. Rep.">
        <title>A novel cyanobacterial geosmin producer, revising GeoA distribution and dispersion patterns in Bacteria.</title>
        <authorList>
            <person name="Churro C."/>
            <person name="Semedo-Aguiar A.P."/>
            <person name="Silva A.D."/>
            <person name="Pereira-Leal J.B."/>
            <person name="Leite R.B."/>
        </authorList>
    </citation>
    <scope>NUCLEOTIDE SEQUENCE [LARGE SCALE GENOMIC DNA]</scope>
    <source>
        <strain evidence="1 2">IPMA8</strain>
    </source>
</reference>
<gene>
    <name evidence="1" type="ORF">E5S67_00378</name>
</gene>
<proteinExistence type="predicted"/>
<dbReference type="Proteomes" id="UP000702425">
    <property type="component" value="Unassembled WGS sequence"/>
</dbReference>